<feature type="transmembrane region" description="Helical" evidence="1">
    <location>
        <begin position="6"/>
        <end position="32"/>
    </location>
</feature>
<keyword evidence="1" id="KW-1133">Transmembrane helix</keyword>
<keyword evidence="3" id="KW-1185">Reference proteome</keyword>
<dbReference type="EMBL" id="BAABDE010000017">
    <property type="protein sequence ID" value="GAA3800349.1"/>
    <property type="molecule type" value="Genomic_DNA"/>
</dbReference>
<keyword evidence="1" id="KW-0812">Transmembrane</keyword>
<evidence type="ECO:0000313" key="2">
    <source>
        <dbReference type="EMBL" id="GAA3800349.1"/>
    </source>
</evidence>
<name>A0ABP7HRH8_9ACTN</name>
<comment type="caution">
    <text evidence="2">The sequence shown here is derived from an EMBL/GenBank/DDBJ whole genome shotgun (WGS) entry which is preliminary data.</text>
</comment>
<dbReference type="PROSITE" id="PS51257">
    <property type="entry name" value="PROKAR_LIPOPROTEIN"/>
    <property type="match status" value="1"/>
</dbReference>
<gene>
    <name evidence="2" type="ORF">GCM10022403_038310</name>
</gene>
<accession>A0ABP7HRH8</accession>
<protein>
    <submittedName>
        <fullName evidence="2">Uncharacterized protein</fullName>
    </submittedName>
</protein>
<organism evidence="2 3">
    <name type="scientific">Streptomyces coacervatus</name>
    <dbReference type="NCBI Taxonomy" id="647381"/>
    <lineage>
        <taxon>Bacteria</taxon>
        <taxon>Bacillati</taxon>
        <taxon>Actinomycetota</taxon>
        <taxon>Actinomycetes</taxon>
        <taxon>Kitasatosporales</taxon>
        <taxon>Streptomycetaceae</taxon>
        <taxon>Streptomyces</taxon>
    </lineage>
</organism>
<reference evidence="3" key="1">
    <citation type="journal article" date="2019" name="Int. J. Syst. Evol. Microbiol.">
        <title>The Global Catalogue of Microorganisms (GCM) 10K type strain sequencing project: providing services to taxonomists for standard genome sequencing and annotation.</title>
        <authorList>
            <consortium name="The Broad Institute Genomics Platform"/>
            <consortium name="The Broad Institute Genome Sequencing Center for Infectious Disease"/>
            <person name="Wu L."/>
            <person name="Ma J."/>
        </authorList>
    </citation>
    <scope>NUCLEOTIDE SEQUENCE [LARGE SCALE GENOMIC DNA]</scope>
    <source>
        <strain evidence="3">JCM 17138</strain>
    </source>
</reference>
<proteinExistence type="predicted"/>
<evidence type="ECO:0000313" key="3">
    <source>
        <dbReference type="Proteomes" id="UP001501009"/>
    </source>
</evidence>
<keyword evidence="1" id="KW-0472">Membrane</keyword>
<sequence>MDRVLVVGAAACGVSALLIVACTAVLVVRSALHEAESRDRARILGAVAEVVRALRGRR</sequence>
<evidence type="ECO:0000256" key="1">
    <source>
        <dbReference type="SAM" id="Phobius"/>
    </source>
</evidence>
<dbReference type="Proteomes" id="UP001501009">
    <property type="component" value="Unassembled WGS sequence"/>
</dbReference>